<dbReference type="Proteomes" id="UP001595803">
    <property type="component" value="Unassembled WGS sequence"/>
</dbReference>
<evidence type="ECO:0000313" key="7">
    <source>
        <dbReference type="Proteomes" id="UP001595803"/>
    </source>
</evidence>
<keyword evidence="2 4" id="KW-0238">DNA-binding</keyword>
<dbReference type="Pfam" id="PF00440">
    <property type="entry name" value="TetR_N"/>
    <property type="match status" value="1"/>
</dbReference>
<dbReference type="PANTHER" id="PTHR30055:SF234">
    <property type="entry name" value="HTH-TYPE TRANSCRIPTIONAL REGULATOR BETI"/>
    <property type="match status" value="1"/>
</dbReference>
<dbReference type="InterPro" id="IPR009057">
    <property type="entry name" value="Homeodomain-like_sf"/>
</dbReference>
<reference evidence="7" key="1">
    <citation type="journal article" date="2019" name="Int. J. Syst. Evol. Microbiol.">
        <title>The Global Catalogue of Microorganisms (GCM) 10K type strain sequencing project: providing services to taxonomists for standard genome sequencing and annotation.</title>
        <authorList>
            <consortium name="The Broad Institute Genomics Platform"/>
            <consortium name="The Broad Institute Genome Sequencing Center for Infectious Disease"/>
            <person name="Wu L."/>
            <person name="Ma J."/>
        </authorList>
    </citation>
    <scope>NUCLEOTIDE SEQUENCE [LARGE SCALE GENOMIC DNA]</scope>
    <source>
        <strain evidence="7">CCTCC AB 2017081</strain>
    </source>
</reference>
<dbReference type="Gene3D" id="1.10.357.10">
    <property type="entry name" value="Tetracycline Repressor, domain 2"/>
    <property type="match status" value="1"/>
</dbReference>
<accession>A0ABV7Z746</accession>
<dbReference type="Gene3D" id="1.10.10.60">
    <property type="entry name" value="Homeodomain-like"/>
    <property type="match status" value="1"/>
</dbReference>
<evidence type="ECO:0000256" key="2">
    <source>
        <dbReference type="ARBA" id="ARBA00023125"/>
    </source>
</evidence>
<protein>
    <submittedName>
        <fullName evidence="6">TetR/AcrR family transcriptional regulator</fullName>
    </submittedName>
</protein>
<feature type="domain" description="HTH tetR-type" evidence="5">
    <location>
        <begin position="11"/>
        <end position="71"/>
    </location>
</feature>
<name>A0ABV7Z746_9DEIO</name>
<dbReference type="SUPFAM" id="SSF48498">
    <property type="entry name" value="Tetracyclin repressor-like, C-terminal domain"/>
    <property type="match status" value="1"/>
</dbReference>
<organism evidence="6 7">
    <name type="scientific">Deinococcus rufus</name>
    <dbReference type="NCBI Taxonomy" id="2136097"/>
    <lineage>
        <taxon>Bacteria</taxon>
        <taxon>Thermotogati</taxon>
        <taxon>Deinococcota</taxon>
        <taxon>Deinococci</taxon>
        <taxon>Deinococcales</taxon>
        <taxon>Deinococcaceae</taxon>
        <taxon>Deinococcus</taxon>
    </lineage>
</organism>
<proteinExistence type="predicted"/>
<dbReference type="PROSITE" id="PS50977">
    <property type="entry name" value="HTH_TETR_2"/>
    <property type="match status" value="1"/>
</dbReference>
<evidence type="ECO:0000256" key="4">
    <source>
        <dbReference type="PROSITE-ProRule" id="PRU00335"/>
    </source>
</evidence>
<dbReference type="EMBL" id="JBHRZG010000010">
    <property type="protein sequence ID" value="MFC3833138.1"/>
    <property type="molecule type" value="Genomic_DNA"/>
</dbReference>
<feature type="DNA-binding region" description="H-T-H motif" evidence="4">
    <location>
        <begin position="34"/>
        <end position="53"/>
    </location>
</feature>
<evidence type="ECO:0000256" key="1">
    <source>
        <dbReference type="ARBA" id="ARBA00023015"/>
    </source>
</evidence>
<dbReference type="PRINTS" id="PR00455">
    <property type="entry name" value="HTHTETR"/>
</dbReference>
<evidence type="ECO:0000313" key="6">
    <source>
        <dbReference type="EMBL" id="MFC3833138.1"/>
    </source>
</evidence>
<evidence type="ECO:0000259" key="5">
    <source>
        <dbReference type="PROSITE" id="PS50977"/>
    </source>
</evidence>
<dbReference type="RefSeq" id="WP_322472583.1">
    <property type="nucleotide sequence ID" value="NZ_JBHRZG010000010.1"/>
</dbReference>
<dbReference type="InterPro" id="IPR001647">
    <property type="entry name" value="HTH_TetR"/>
</dbReference>
<dbReference type="PANTHER" id="PTHR30055">
    <property type="entry name" value="HTH-TYPE TRANSCRIPTIONAL REGULATOR RUTR"/>
    <property type="match status" value="1"/>
</dbReference>
<gene>
    <name evidence="6" type="ORF">ACFOSB_09740</name>
</gene>
<evidence type="ECO:0000256" key="3">
    <source>
        <dbReference type="ARBA" id="ARBA00023163"/>
    </source>
</evidence>
<dbReference type="InterPro" id="IPR036271">
    <property type="entry name" value="Tet_transcr_reg_TetR-rel_C_sf"/>
</dbReference>
<dbReference type="SUPFAM" id="SSF46689">
    <property type="entry name" value="Homeodomain-like"/>
    <property type="match status" value="1"/>
</dbReference>
<dbReference type="InterPro" id="IPR050109">
    <property type="entry name" value="HTH-type_TetR-like_transc_reg"/>
</dbReference>
<keyword evidence="1" id="KW-0805">Transcription regulation</keyword>
<keyword evidence="7" id="KW-1185">Reference proteome</keyword>
<keyword evidence="3" id="KW-0804">Transcription</keyword>
<sequence>MTTAPPDTVVDGQRERIVDAAIALLIRDGRDALTTRNVAAAAGVQAPTLYRLFGDKRGLLDAVAEQGFARYLHQKQGSASGKDPLDDLRDGWNLHVAFGLSHPAIYVLMVGDPRPDRALPADTAGRGYLHRKIRALAQAGQLRVSEEQAAQLFHAAGSGVVLTLLSLPEDQRDLSLSVLARESVLATMTGGAAPRSGTGLSQAAVTLNALLPESAALSAAERLLMTEWLTRIATPALEERRQS</sequence>
<comment type="caution">
    <text evidence="6">The sequence shown here is derived from an EMBL/GenBank/DDBJ whole genome shotgun (WGS) entry which is preliminary data.</text>
</comment>